<sequence>MLELLLLSTQKKHPPGSPTFNIHLEGHTILPSKSVTILRMVFQADRESTILVNKLKTTTGQVAHMIRRIATKTQGMGKDQQDGQNESPQTGEAEHFKEILDSLLDFIKSACLSSFI</sequence>
<evidence type="ECO:0000313" key="1">
    <source>
        <dbReference type="EMBL" id="KAG0424228.1"/>
    </source>
</evidence>
<proteinExistence type="predicted"/>
<protein>
    <submittedName>
        <fullName evidence="1">Uncharacterized protein</fullName>
    </submittedName>
</protein>
<dbReference type="Proteomes" id="UP000805193">
    <property type="component" value="Unassembled WGS sequence"/>
</dbReference>
<keyword evidence="2" id="KW-1185">Reference proteome</keyword>
<comment type="caution">
    <text evidence="1">The sequence shown here is derived from an EMBL/GenBank/DDBJ whole genome shotgun (WGS) entry which is preliminary data.</text>
</comment>
<accession>A0AC60PSY1</accession>
<name>A0AC60PSY1_IXOPE</name>
<gene>
    <name evidence="1" type="ORF">HPB47_000023</name>
</gene>
<organism evidence="1 2">
    <name type="scientific">Ixodes persulcatus</name>
    <name type="common">Taiga tick</name>
    <dbReference type="NCBI Taxonomy" id="34615"/>
    <lineage>
        <taxon>Eukaryota</taxon>
        <taxon>Metazoa</taxon>
        <taxon>Ecdysozoa</taxon>
        <taxon>Arthropoda</taxon>
        <taxon>Chelicerata</taxon>
        <taxon>Arachnida</taxon>
        <taxon>Acari</taxon>
        <taxon>Parasitiformes</taxon>
        <taxon>Ixodida</taxon>
        <taxon>Ixodoidea</taxon>
        <taxon>Ixodidae</taxon>
        <taxon>Ixodinae</taxon>
        <taxon>Ixodes</taxon>
    </lineage>
</organism>
<reference evidence="1 2" key="1">
    <citation type="journal article" date="2020" name="Cell">
        <title>Large-Scale Comparative Analyses of Tick Genomes Elucidate Their Genetic Diversity and Vector Capacities.</title>
        <authorList>
            <consortium name="Tick Genome and Microbiome Consortium (TIGMIC)"/>
            <person name="Jia N."/>
            <person name="Wang J."/>
            <person name="Shi W."/>
            <person name="Du L."/>
            <person name="Sun Y."/>
            <person name="Zhan W."/>
            <person name="Jiang J.F."/>
            <person name="Wang Q."/>
            <person name="Zhang B."/>
            <person name="Ji P."/>
            <person name="Bell-Sakyi L."/>
            <person name="Cui X.M."/>
            <person name="Yuan T.T."/>
            <person name="Jiang B.G."/>
            <person name="Yang W.F."/>
            <person name="Lam T.T."/>
            <person name="Chang Q.C."/>
            <person name="Ding S.J."/>
            <person name="Wang X.J."/>
            <person name="Zhu J.G."/>
            <person name="Ruan X.D."/>
            <person name="Zhao L."/>
            <person name="Wei J.T."/>
            <person name="Ye R.Z."/>
            <person name="Que T.C."/>
            <person name="Du C.H."/>
            <person name="Zhou Y.H."/>
            <person name="Cheng J.X."/>
            <person name="Dai P.F."/>
            <person name="Guo W.B."/>
            <person name="Han X.H."/>
            <person name="Huang E.J."/>
            <person name="Li L.F."/>
            <person name="Wei W."/>
            <person name="Gao Y.C."/>
            <person name="Liu J.Z."/>
            <person name="Shao H.Z."/>
            <person name="Wang X."/>
            <person name="Wang C.C."/>
            <person name="Yang T.C."/>
            <person name="Huo Q.B."/>
            <person name="Li W."/>
            <person name="Chen H.Y."/>
            <person name="Chen S.E."/>
            <person name="Zhou L.G."/>
            <person name="Ni X.B."/>
            <person name="Tian J.H."/>
            <person name="Sheng Y."/>
            <person name="Liu T."/>
            <person name="Pan Y.S."/>
            <person name="Xia L.Y."/>
            <person name="Li J."/>
            <person name="Zhao F."/>
            <person name="Cao W.C."/>
        </authorList>
    </citation>
    <scope>NUCLEOTIDE SEQUENCE [LARGE SCALE GENOMIC DNA]</scope>
    <source>
        <strain evidence="1">Iper-2018</strain>
    </source>
</reference>
<evidence type="ECO:0000313" key="2">
    <source>
        <dbReference type="Proteomes" id="UP000805193"/>
    </source>
</evidence>
<dbReference type="EMBL" id="JABSTQ010010001">
    <property type="protein sequence ID" value="KAG0424228.1"/>
    <property type="molecule type" value="Genomic_DNA"/>
</dbReference>